<dbReference type="GO" id="GO:0008380">
    <property type="term" value="P:RNA splicing"/>
    <property type="evidence" value="ECO:0007669"/>
    <property type="project" value="UniProtKB-KW"/>
</dbReference>
<dbReference type="GO" id="GO:0000974">
    <property type="term" value="C:Prp19 complex"/>
    <property type="evidence" value="ECO:0007669"/>
    <property type="project" value="TreeGrafter"/>
</dbReference>
<keyword evidence="4" id="KW-0747">Spliceosome</keyword>
<evidence type="ECO:0000256" key="3">
    <source>
        <dbReference type="ARBA" id="ARBA00022664"/>
    </source>
</evidence>
<keyword evidence="7" id="KW-0175">Coiled coil</keyword>
<evidence type="ECO:0008006" key="10">
    <source>
        <dbReference type="Google" id="ProtNLM"/>
    </source>
</evidence>
<evidence type="ECO:0000313" key="9">
    <source>
        <dbReference type="Proteomes" id="UP001358417"/>
    </source>
</evidence>
<keyword evidence="5" id="KW-0508">mRNA splicing</keyword>
<evidence type="ECO:0000313" key="8">
    <source>
        <dbReference type="EMBL" id="KAK5057705.1"/>
    </source>
</evidence>
<dbReference type="PANTHER" id="PTHR13296:SF0">
    <property type="entry name" value="PRE-MRNA-SPLICING FACTOR SPF27"/>
    <property type="match status" value="1"/>
</dbReference>
<evidence type="ECO:0000256" key="7">
    <source>
        <dbReference type="SAM" id="Coils"/>
    </source>
</evidence>
<evidence type="ECO:0000256" key="1">
    <source>
        <dbReference type="ARBA" id="ARBA00004123"/>
    </source>
</evidence>
<evidence type="ECO:0000256" key="5">
    <source>
        <dbReference type="ARBA" id="ARBA00023187"/>
    </source>
</evidence>
<comment type="similarity">
    <text evidence="2">Belongs to the SPF27 family.</text>
</comment>
<dbReference type="Pfam" id="PF05700">
    <property type="entry name" value="BCAS2"/>
    <property type="match status" value="1"/>
</dbReference>
<dbReference type="GO" id="GO:0006397">
    <property type="term" value="P:mRNA processing"/>
    <property type="evidence" value="ECO:0007669"/>
    <property type="project" value="UniProtKB-KW"/>
</dbReference>
<accession>A0AAV9NGR1</accession>
<protein>
    <recommendedName>
        <fullName evidence="10">Pre-mRNA-splicing factor SPF27</fullName>
    </recommendedName>
</protein>
<comment type="caution">
    <text evidence="8">The sequence shown here is derived from an EMBL/GenBank/DDBJ whole genome shotgun (WGS) entry which is preliminary data.</text>
</comment>
<dbReference type="PANTHER" id="PTHR13296">
    <property type="entry name" value="BCAS2 PROTEIN"/>
    <property type="match status" value="1"/>
</dbReference>
<dbReference type="Proteomes" id="UP001358417">
    <property type="component" value="Unassembled WGS sequence"/>
</dbReference>
<reference evidence="8 9" key="1">
    <citation type="submission" date="2023-08" db="EMBL/GenBank/DDBJ databases">
        <title>Black Yeasts Isolated from many extreme environments.</title>
        <authorList>
            <person name="Coleine C."/>
            <person name="Stajich J.E."/>
            <person name="Selbmann L."/>
        </authorList>
    </citation>
    <scope>NUCLEOTIDE SEQUENCE [LARGE SCALE GENOMIC DNA]</scope>
    <source>
        <strain evidence="8 9">CCFEE 5792</strain>
    </source>
</reference>
<feature type="coiled-coil region" evidence="7">
    <location>
        <begin position="131"/>
        <end position="165"/>
    </location>
</feature>
<evidence type="ECO:0000256" key="2">
    <source>
        <dbReference type="ARBA" id="ARBA00010788"/>
    </source>
</evidence>
<dbReference type="GeneID" id="89979856"/>
<name>A0AAV9NGR1_9EURO</name>
<gene>
    <name evidence="8" type="ORF">LTR84_011706</name>
</gene>
<keyword evidence="9" id="KW-1185">Reference proteome</keyword>
<dbReference type="EMBL" id="JAVRRD010000006">
    <property type="protein sequence ID" value="KAK5057705.1"/>
    <property type="molecule type" value="Genomic_DNA"/>
</dbReference>
<organism evidence="8 9">
    <name type="scientific">Exophiala bonariae</name>
    <dbReference type="NCBI Taxonomy" id="1690606"/>
    <lineage>
        <taxon>Eukaryota</taxon>
        <taxon>Fungi</taxon>
        <taxon>Dikarya</taxon>
        <taxon>Ascomycota</taxon>
        <taxon>Pezizomycotina</taxon>
        <taxon>Eurotiomycetes</taxon>
        <taxon>Chaetothyriomycetidae</taxon>
        <taxon>Chaetothyriales</taxon>
        <taxon>Herpotrichiellaceae</taxon>
        <taxon>Exophiala</taxon>
    </lineage>
</organism>
<comment type="subcellular location">
    <subcellularLocation>
        <location evidence="1">Nucleus</location>
    </subcellularLocation>
</comment>
<evidence type="ECO:0000256" key="4">
    <source>
        <dbReference type="ARBA" id="ARBA00022728"/>
    </source>
</evidence>
<dbReference type="InterPro" id="IPR008409">
    <property type="entry name" value="SPF27"/>
</dbReference>
<proteinExistence type="inferred from homology"/>
<keyword evidence="6" id="KW-0539">Nucleus</keyword>
<sequence>MSLTLQPVDSLPYVDGDISDADRARAQALITRELPTDHQSTLHPSLPLPPTVNFSGLFIAELKRVAAGKPLHGGIDLTRYEAPDEPGTDTPQEAWRQALRNAYVSSMYLSDRQSNLALLEEFGKNAWLIGNSQMEHLLHDLEQELSRLKDEVESVNKARKAAQEGSRGELLGLEDTWRQGIGRILEVQVAERGLRQLILERKSNPGSLSA</sequence>
<dbReference type="GO" id="GO:0071011">
    <property type="term" value="C:precatalytic spliceosome"/>
    <property type="evidence" value="ECO:0007669"/>
    <property type="project" value="TreeGrafter"/>
</dbReference>
<dbReference type="AlphaFoldDB" id="A0AAV9NGR1"/>
<evidence type="ECO:0000256" key="6">
    <source>
        <dbReference type="ARBA" id="ARBA00023242"/>
    </source>
</evidence>
<dbReference type="GO" id="GO:0071013">
    <property type="term" value="C:catalytic step 2 spliceosome"/>
    <property type="evidence" value="ECO:0007669"/>
    <property type="project" value="TreeGrafter"/>
</dbReference>
<dbReference type="RefSeq" id="XP_064708823.1">
    <property type="nucleotide sequence ID" value="XM_064855234.1"/>
</dbReference>
<keyword evidence="3" id="KW-0507">mRNA processing</keyword>